<dbReference type="AlphaFoldDB" id="A0A326TRK0"/>
<proteinExistence type="predicted"/>
<accession>A0A326TRK0</accession>
<dbReference type="Proteomes" id="UP000248806">
    <property type="component" value="Unassembled WGS sequence"/>
</dbReference>
<gene>
    <name evidence="1" type="ORF">EI42_06139</name>
</gene>
<name>A0A326TRK0_THEHA</name>
<reference evidence="1 2" key="1">
    <citation type="submission" date="2018-06" db="EMBL/GenBank/DDBJ databases">
        <title>Genomic Encyclopedia of Archaeal and Bacterial Type Strains, Phase II (KMG-II): from individual species to whole genera.</title>
        <authorList>
            <person name="Goeker M."/>
        </authorList>
    </citation>
    <scope>NUCLEOTIDE SEQUENCE [LARGE SCALE GENOMIC DNA]</scope>
    <source>
        <strain evidence="1 2">ATCC BAA-1881</strain>
    </source>
</reference>
<evidence type="ECO:0000313" key="1">
    <source>
        <dbReference type="EMBL" id="PZW19326.1"/>
    </source>
</evidence>
<sequence>MVQGNGQQWAIGQQVVLRGGFVPVRVQTFLPGQAVYGWVCQINSQVVVVCCGCDAYGESVYSTVPLNVAHLVMSSV</sequence>
<comment type="caution">
    <text evidence="1">The sequence shown here is derived from an EMBL/GenBank/DDBJ whole genome shotgun (WGS) entry which is preliminary data.</text>
</comment>
<protein>
    <submittedName>
        <fullName evidence="1">Uncharacterized protein</fullName>
    </submittedName>
</protein>
<dbReference type="EMBL" id="QKUF01000049">
    <property type="protein sequence ID" value="PZW19326.1"/>
    <property type="molecule type" value="Genomic_DNA"/>
</dbReference>
<organism evidence="1 2">
    <name type="scientific">Thermosporothrix hazakensis</name>
    <dbReference type="NCBI Taxonomy" id="644383"/>
    <lineage>
        <taxon>Bacteria</taxon>
        <taxon>Bacillati</taxon>
        <taxon>Chloroflexota</taxon>
        <taxon>Ktedonobacteria</taxon>
        <taxon>Ktedonobacterales</taxon>
        <taxon>Thermosporotrichaceae</taxon>
        <taxon>Thermosporothrix</taxon>
    </lineage>
</organism>
<keyword evidence="2" id="KW-1185">Reference proteome</keyword>
<evidence type="ECO:0000313" key="2">
    <source>
        <dbReference type="Proteomes" id="UP000248806"/>
    </source>
</evidence>